<evidence type="ECO:0000259" key="7">
    <source>
        <dbReference type="PROSITE" id="PS51918"/>
    </source>
</evidence>
<dbReference type="SFLD" id="SFLDS00029">
    <property type="entry name" value="Radical_SAM"/>
    <property type="match status" value="1"/>
</dbReference>
<keyword evidence="8" id="KW-0560">Oxidoreductase</keyword>
<dbReference type="NCBIfam" id="TIGR03956">
    <property type="entry name" value="rSAM_HydE"/>
    <property type="match status" value="1"/>
</dbReference>
<dbReference type="SFLD" id="SFLDF00348">
    <property type="entry name" value="FeFe_hydrogenase_maturase_(Hyd"/>
    <property type="match status" value="1"/>
</dbReference>
<dbReference type="InterPro" id="IPR013785">
    <property type="entry name" value="Aldolase_TIM"/>
</dbReference>
<evidence type="ECO:0000256" key="2">
    <source>
        <dbReference type="ARBA" id="ARBA00022723"/>
    </source>
</evidence>
<dbReference type="PROSITE" id="PS51918">
    <property type="entry name" value="RADICAL_SAM"/>
    <property type="match status" value="1"/>
</dbReference>
<dbReference type="GO" id="GO:0016740">
    <property type="term" value="F:transferase activity"/>
    <property type="evidence" value="ECO:0007669"/>
    <property type="project" value="TreeGrafter"/>
</dbReference>
<feature type="binding site" evidence="5">
    <location>
        <position position="70"/>
    </location>
    <ligand>
        <name>[4Fe-4S] cluster</name>
        <dbReference type="ChEBI" id="CHEBI:49883"/>
        <note>4Fe-4S-S-AdoMet</note>
    </ligand>
</feature>
<dbReference type="RefSeq" id="WP_170233123.1">
    <property type="nucleotide sequence ID" value="NZ_CP036259.1"/>
</dbReference>
<dbReference type="InterPro" id="IPR034422">
    <property type="entry name" value="HydE/PylB-like"/>
</dbReference>
<evidence type="ECO:0000313" key="9">
    <source>
        <dbReference type="Proteomes" id="UP000320776"/>
    </source>
</evidence>
<feature type="binding site" evidence="6">
    <location>
        <position position="164"/>
    </location>
    <ligand>
        <name>S-adenosyl-L-methionine</name>
        <dbReference type="ChEBI" id="CHEBI:59789"/>
    </ligand>
</feature>
<dbReference type="SFLD" id="SFLDG01060">
    <property type="entry name" value="BATS_domain_containing"/>
    <property type="match status" value="1"/>
</dbReference>
<feature type="binding site" evidence="5">
    <location>
        <position position="73"/>
    </location>
    <ligand>
        <name>[4Fe-4S] cluster</name>
        <dbReference type="ChEBI" id="CHEBI:49883"/>
        <note>4Fe-4S-S-AdoMet</note>
    </ligand>
</feature>
<evidence type="ECO:0000313" key="8">
    <source>
        <dbReference type="EMBL" id="QDR79313.1"/>
    </source>
</evidence>
<dbReference type="InterPro" id="IPR007197">
    <property type="entry name" value="rSAM"/>
</dbReference>
<dbReference type="GO" id="GO:0051539">
    <property type="term" value="F:4 iron, 4 sulfur cluster binding"/>
    <property type="evidence" value="ECO:0007669"/>
    <property type="project" value="UniProtKB-KW"/>
</dbReference>
<keyword evidence="5" id="KW-0004">4Fe-4S</keyword>
<organism evidence="8 9">
    <name type="scientific">Sporomusa termitida</name>
    <dbReference type="NCBI Taxonomy" id="2377"/>
    <lineage>
        <taxon>Bacteria</taxon>
        <taxon>Bacillati</taxon>
        <taxon>Bacillota</taxon>
        <taxon>Negativicutes</taxon>
        <taxon>Selenomonadales</taxon>
        <taxon>Sporomusaceae</taxon>
        <taxon>Sporomusa</taxon>
    </lineage>
</organism>
<evidence type="ECO:0000256" key="4">
    <source>
        <dbReference type="ARBA" id="ARBA00023014"/>
    </source>
</evidence>
<dbReference type="GO" id="GO:0016491">
    <property type="term" value="F:oxidoreductase activity"/>
    <property type="evidence" value="ECO:0007669"/>
    <property type="project" value="UniProtKB-KW"/>
</dbReference>
<dbReference type="KEGG" id="sted:SPTER_05860"/>
<comment type="cofactor">
    <cofactor evidence="5">
        <name>[4Fe-4S] cluster</name>
        <dbReference type="ChEBI" id="CHEBI:49883"/>
    </cofactor>
    <text evidence="5">Binds 1 [4Fe-4S] cluster. The cluster is coordinated with 3 cysteines and an exchangeable S-adenosyl-L-methionine.</text>
</comment>
<feature type="domain" description="Radical SAM core" evidence="7">
    <location>
        <begin position="52"/>
        <end position="271"/>
    </location>
</feature>
<sequence length="348" mass="38953">MTDVCDIQTLIKKAEITHELTKCEIVALLTDNQYAAEFFAAADRVRREYVGDEVHLRGLIEFSNICKQNCLYCGLRRDNKKVDRYRLDIDTIIDFAGKATSYGYRTVVLQSGEDEWFDVDTMVTIIKKIKQLGLAITVSVGEKPREVYQAYREAGADRYLLRIETTDKELYEKLDPGMSWDNRVRCLQDIKELGFELGTGCLVGIPGQTIESLADDILFFKKMDADMIGVGPFIPNPDTPLAAEAGGTFDLSTKVMAMTRLLLPDINIPATTAMESLHPQGRVLALQRGANVVMPNVTEGEYRQMYLLYPGKICINDTPAHCRGCITGKIQGIGRQVSGTYGFRQKHA</sequence>
<feature type="binding site" evidence="6">
    <location>
        <position position="139"/>
    </location>
    <ligand>
        <name>(3R)-3-methyl-D-ornithine</name>
        <dbReference type="ChEBI" id="CHEBI:64642"/>
    </ligand>
</feature>
<dbReference type="Gene3D" id="3.20.20.70">
    <property type="entry name" value="Aldolase class I"/>
    <property type="match status" value="1"/>
</dbReference>
<dbReference type="EMBL" id="CP036259">
    <property type="protein sequence ID" value="QDR79313.1"/>
    <property type="molecule type" value="Genomic_DNA"/>
</dbReference>
<keyword evidence="3 5" id="KW-0408">Iron</keyword>
<feature type="binding site" evidence="6">
    <location>
        <position position="183"/>
    </location>
    <ligand>
        <name>S-adenosyl-L-methionine</name>
        <dbReference type="ChEBI" id="CHEBI:59789"/>
    </ligand>
</feature>
<dbReference type="Proteomes" id="UP000320776">
    <property type="component" value="Chromosome"/>
</dbReference>
<dbReference type="InterPro" id="IPR006638">
    <property type="entry name" value="Elp3/MiaA/NifB-like_rSAM"/>
</dbReference>
<keyword evidence="1 5" id="KW-0949">S-adenosyl-L-methionine</keyword>
<reference evidence="8 9" key="1">
    <citation type="submission" date="2019-02" db="EMBL/GenBank/DDBJ databases">
        <title>Closed genome of Sporomusa termitida DSM 4440.</title>
        <authorList>
            <person name="Poehlein A."/>
            <person name="Daniel R."/>
        </authorList>
    </citation>
    <scope>NUCLEOTIDE SEQUENCE [LARGE SCALE GENOMIC DNA]</scope>
    <source>
        <strain evidence="8 9">DSM 4440</strain>
    </source>
</reference>
<dbReference type="SFLD" id="SFLDG01082">
    <property type="entry name" value="B12-binding_domain_containing"/>
    <property type="match status" value="1"/>
</dbReference>
<dbReference type="InterPro" id="IPR024021">
    <property type="entry name" value="FeFe-hyd_HydE_rSAM"/>
</dbReference>
<dbReference type="EC" id="1.8.-.-" evidence="8"/>
<keyword evidence="2" id="KW-0479">Metal-binding</keyword>
<evidence type="ECO:0000256" key="5">
    <source>
        <dbReference type="PIRSR" id="PIRSR004762-1"/>
    </source>
</evidence>
<gene>
    <name evidence="8" type="ORF">SPTER_05860</name>
</gene>
<keyword evidence="4 5" id="KW-0411">Iron-sulfur</keyword>
<dbReference type="SFLD" id="SFLDG01280">
    <property type="entry name" value="HydE/PylB-like"/>
    <property type="match status" value="1"/>
</dbReference>
<dbReference type="AlphaFoldDB" id="A0A517DPM0"/>
<feature type="binding site" evidence="5">
    <location>
        <position position="66"/>
    </location>
    <ligand>
        <name>[4Fe-4S] cluster</name>
        <dbReference type="ChEBI" id="CHEBI:49883"/>
        <note>4Fe-4S-S-AdoMet</note>
    </ligand>
</feature>
<dbReference type="SUPFAM" id="SSF102114">
    <property type="entry name" value="Radical SAM enzymes"/>
    <property type="match status" value="1"/>
</dbReference>
<dbReference type="PANTHER" id="PTHR43726:SF1">
    <property type="entry name" value="BIOTIN SYNTHASE"/>
    <property type="match status" value="1"/>
</dbReference>
<dbReference type="PIRSF" id="PIRSF004762">
    <property type="entry name" value="CHP00423"/>
    <property type="match status" value="1"/>
</dbReference>
<dbReference type="CDD" id="cd01335">
    <property type="entry name" value="Radical_SAM"/>
    <property type="match status" value="1"/>
</dbReference>
<dbReference type="GO" id="GO:0046872">
    <property type="term" value="F:metal ion binding"/>
    <property type="evidence" value="ECO:0007669"/>
    <property type="project" value="UniProtKB-KW"/>
</dbReference>
<proteinExistence type="predicted"/>
<keyword evidence="9" id="KW-1185">Reference proteome</keyword>
<evidence type="ECO:0000256" key="6">
    <source>
        <dbReference type="PIRSR" id="PIRSR004762-2"/>
    </source>
</evidence>
<protein>
    <submittedName>
        <fullName evidence="8">[FeFe] hydrogenase maturase subunit HydE</fullName>
        <ecNumber evidence="8">1.8.-.-</ecNumber>
    </submittedName>
</protein>
<dbReference type="Pfam" id="PF04055">
    <property type="entry name" value="Radical_SAM"/>
    <property type="match status" value="1"/>
</dbReference>
<evidence type="ECO:0000256" key="1">
    <source>
        <dbReference type="ARBA" id="ARBA00022691"/>
    </source>
</evidence>
<dbReference type="InterPro" id="IPR058240">
    <property type="entry name" value="rSAM_sf"/>
</dbReference>
<dbReference type="SMART" id="SM00729">
    <property type="entry name" value="Elp3"/>
    <property type="match status" value="1"/>
</dbReference>
<dbReference type="PANTHER" id="PTHR43726">
    <property type="entry name" value="3-METHYLORNITHINE SYNTHASE"/>
    <property type="match status" value="1"/>
</dbReference>
<evidence type="ECO:0000256" key="3">
    <source>
        <dbReference type="ARBA" id="ARBA00023004"/>
    </source>
</evidence>
<name>A0A517DPM0_9FIRM</name>
<accession>A0A517DPM0</accession>